<gene>
    <name evidence="2" type="ORF">Salat_2517300</name>
</gene>
<comment type="caution">
    <text evidence="2">The sequence shown here is derived from an EMBL/GenBank/DDBJ whole genome shotgun (WGS) entry which is preliminary data.</text>
</comment>
<keyword evidence="1" id="KW-0175">Coiled coil</keyword>
<dbReference type="Proteomes" id="UP001293254">
    <property type="component" value="Unassembled WGS sequence"/>
</dbReference>
<protein>
    <submittedName>
        <fullName evidence="2">Uncharacterized protein</fullName>
    </submittedName>
</protein>
<evidence type="ECO:0000256" key="1">
    <source>
        <dbReference type="SAM" id="Coils"/>
    </source>
</evidence>
<organism evidence="2 3">
    <name type="scientific">Sesamum alatum</name>
    <dbReference type="NCBI Taxonomy" id="300844"/>
    <lineage>
        <taxon>Eukaryota</taxon>
        <taxon>Viridiplantae</taxon>
        <taxon>Streptophyta</taxon>
        <taxon>Embryophyta</taxon>
        <taxon>Tracheophyta</taxon>
        <taxon>Spermatophyta</taxon>
        <taxon>Magnoliopsida</taxon>
        <taxon>eudicotyledons</taxon>
        <taxon>Gunneridae</taxon>
        <taxon>Pentapetalae</taxon>
        <taxon>asterids</taxon>
        <taxon>lamiids</taxon>
        <taxon>Lamiales</taxon>
        <taxon>Pedaliaceae</taxon>
        <taxon>Sesamum</taxon>
    </lineage>
</organism>
<accession>A0AAE1XRV1</accession>
<proteinExistence type="predicted"/>
<sequence length="181" mass="20919">MLGTHLNHQLAEVLHGMSLQCSYWRYDRDDFQSWIQSIEDANENLKIKVDEAKSRYSEAKDRIKQFEGEKACAEKRASEVLRANEALKSEQARLGGVRAFMQSRSFEATVVKRSTNEGFISFYKCLSQLKLLKALKEDFDPHSISFFKDAKLKDYPREVVVDSVPEDEFAGKGRVFQRHDC</sequence>
<evidence type="ECO:0000313" key="2">
    <source>
        <dbReference type="EMBL" id="KAK4416918.1"/>
    </source>
</evidence>
<feature type="coiled-coil region" evidence="1">
    <location>
        <begin position="35"/>
        <end position="90"/>
    </location>
</feature>
<name>A0AAE1XRV1_9LAMI</name>
<keyword evidence="3" id="KW-1185">Reference proteome</keyword>
<reference evidence="2" key="1">
    <citation type="submission" date="2020-06" db="EMBL/GenBank/DDBJ databases">
        <authorList>
            <person name="Li T."/>
            <person name="Hu X."/>
            <person name="Zhang T."/>
            <person name="Song X."/>
            <person name="Zhang H."/>
            <person name="Dai N."/>
            <person name="Sheng W."/>
            <person name="Hou X."/>
            <person name="Wei L."/>
        </authorList>
    </citation>
    <scope>NUCLEOTIDE SEQUENCE</scope>
    <source>
        <strain evidence="2">3651</strain>
        <tissue evidence="2">Leaf</tissue>
    </source>
</reference>
<evidence type="ECO:0000313" key="3">
    <source>
        <dbReference type="Proteomes" id="UP001293254"/>
    </source>
</evidence>
<dbReference type="AlphaFoldDB" id="A0AAE1XRV1"/>
<dbReference type="EMBL" id="JACGWO010000010">
    <property type="protein sequence ID" value="KAK4416918.1"/>
    <property type="molecule type" value="Genomic_DNA"/>
</dbReference>
<reference evidence="2" key="2">
    <citation type="journal article" date="2024" name="Plant">
        <title>Genomic evolution and insights into agronomic trait innovations of Sesamum species.</title>
        <authorList>
            <person name="Miao H."/>
            <person name="Wang L."/>
            <person name="Qu L."/>
            <person name="Liu H."/>
            <person name="Sun Y."/>
            <person name="Le M."/>
            <person name="Wang Q."/>
            <person name="Wei S."/>
            <person name="Zheng Y."/>
            <person name="Lin W."/>
            <person name="Duan Y."/>
            <person name="Cao H."/>
            <person name="Xiong S."/>
            <person name="Wang X."/>
            <person name="Wei L."/>
            <person name="Li C."/>
            <person name="Ma Q."/>
            <person name="Ju M."/>
            <person name="Zhao R."/>
            <person name="Li G."/>
            <person name="Mu C."/>
            <person name="Tian Q."/>
            <person name="Mei H."/>
            <person name="Zhang T."/>
            <person name="Gao T."/>
            <person name="Zhang H."/>
        </authorList>
    </citation>
    <scope>NUCLEOTIDE SEQUENCE</scope>
    <source>
        <strain evidence="2">3651</strain>
    </source>
</reference>